<feature type="transmembrane region" description="Helical" evidence="6">
    <location>
        <begin position="511"/>
        <end position="531"/>
    </location>
</feature>
<dbReference type="Gene3D" id="1.20.1250.20">
    <property type="entry name" value="MFS general substrate transporter like domains"/>
    <property type="match status" value="1"/>
</dbReference>
<dbReference type="PROSITE" id="PS50850">
    <property type="entry name" value="MFS"/>
    <property type="match status" value="1"/>
</dbReference>
<evidence type="ECO:0000256" key="2">
    <source>
        <dbReference type="ARBA" id="ARBA00022448"/>
    </source>
</evidence>
<evidence type="ECO:0000259" key="7">
    <source>
        <dbReference type="PROSITE" id="PS50850"/>
    </source>
</evidence>
<evidence type="ECO:0000313" key="9">
    <source>
        <dbReference type="Proteomes" id="UP000186955"/>
    </source>
</evidence>
<evidence type="ECO:0000256" key="4">
    <source>
        <dbReference type="ARBA" id="ARBA00022989"/>
    </source>
</evidence>
<gene>
    <name evidence="8" type="ORF">PENSUB_14160</name>
</gene>
<feature type="transmembrane region" description="Helical" evidence="6">
    <location>
        <begin position="241"/>
        <end position="262"/>
    </location>
</feature>
<name>A0A1Q5UPI8_9EURO</name>
<dbReference type="InterPro" id="IPR020846">
    <property type="entry name" value="MFS_dom"/>
</dbReference>
<accession>A0A1Q5UPI8</accession>
<dbReference type="GO" id="GO:0016020">
    <property type="term" value="C:membrane"/>
    <property type="evidence" value="ECO:0007669"/>
    <property type="project" value="UniProtKB-SubCell"/>
</dbReference>
<evidence type="ECO:0000256" key="1">
    <source>
        <dbReference type="ARBA" id="ARBA00004141"/>
    </source>
</evidence>
<reference evidence="8 9" key="1">
    <citation type="submission" date="2016-10" db="EMBL/GenBank/DDBJ databases">
        <title>Genome sequence of the ascomycete fungus Penicillium subrubescens.</title>
        <authorList>
            <person name="De Vries R.P."/>
            <person name="Peng M."/>
            <person name="Dilokpimol A."/>
            <person name="Hilden K."/>
            <person name="Makela M.R."/>
            <person name="Grigoriev I."/>
            <person name="Riley R."/>
            <person name="Granchi Z."/>
        </authorList>
    </citation>
    <scope>NUCLEOTIDE SEQUENCE [LARGE SCALE GENOMIC DNA]</scope>
    <source>
        <strain evidence="8 9">CBS 132785</strain>
    </source>
</reference>
<evidence type="ECO:0000313" key="8">
    <source>
        <dbReference type="EMBL" id="OKP14381.1"/>
    </source>
</evidence>
<evidence type="ECO:0000256" key="5">
    <source>
        <dbReference type="ARBA" id="ARBA00023136"/>
    </source>
</evidence>
<keyword evidence="2" id="KW-0813">Transport</keyword>
<feature type="transmembrane region" description="Helical" evidence="6">
    <location>
        <begin position="344"/>
        <end position="367"/>
    </location>
</feature>
<organism evidence="8 9">
    <name type="scientific">Penicillium subrubescens</name>
    <dbReference type="NCBI Taxonomy" id="1316194"/>
    <lineage>
        <taxon>Eukaryota</taxon>
        <taxon>Fungi</taxon>
        <taxon>Dikarya</taxon>
        <taxon>Ascomycota</taxon>
        <taxon>Pezizomycotina</taxon>
        <taxon>Eurotiomycetes</taxon>
        <taxon>Eurotiomycetidae</taxon>
        <taxon>Eurotiales</taxon>
        <taxon>Aspergillaceae</taxon>
        <taxon>Penicillium</taxon>
    </lineage>
</organism>
<feature type="transmembrane region" description="Helical" evidence="6">
    <location>
        <begin position="183"/>
        <end position="203"/>
    </location>
</feature>
<dbReference type="GO" id="GO:0022857">
    <property type="term" value="F:transmembrane transporter activity"/>
    <property type="evidence" value="ECO:0007669"/>
    <property type="project" value="InterPro"/>
</dbReference>
<dbReference type="AlphaFoldDB" id="A0A1Q5UPI8"/>
<feature type="transmembrane region" description="Helical" evidence="6">
    <location>
        <begin position="274"/>
        <end position="293"/>
    </location>
</feature>
<dbReference type="Pfam" id="PF07690">
    <property type="entry name" value="MFS_1"/>
    <property type="match status" value="1"/>
</dbReference>
<comment type="caution">
    <text evidence="8">The sequence shown here is derived from an EMBL/GenBank/DDBJ whole genome shotgun (WGS) entry which is preliminary data.</text>
</comment>
<dbReference type="InterPro" id="IPR011701">
    <property type="entry name" value="MFS"/>
</dbReference>
<evidence type="ECO:0000256" key="6">
    <source>
        <dbReference type="SAM" id="Phobius"/>
    </source>
</evidence>
<dbReference type="Proteomes" id="UP000186955">
    <property type="component" value="Unassembled WGS sequence"/>
</dbReference>
<protein>
    <submittedName>
        <fullName evidence="8">Drug resistance protein</fullName>
    </submittedName>
</protein>
<dbReference type="PANTHER" id="PTHR42718">
    <property type="entry name" value="MAJOR FACILITATOR SUPERFAMILY MULTIDRUG TRANSPORTER MFSC"/>
    <property type="match status" value="1"/>
</dbReference>
<keyword evidence="9" id="KW-1185">Reference proteome</keyword>
<dbReference type="SUPFAM" id="SSF103473">
    <property type="entry name" value="MFS general substrate transporter"/>
    <property type="match status" value="2"/>
</dbReference>
<keyword evidence="5 6" id="KW-0472">Membrane</keyword>
<feature type="transmembrane region" description="Helical" evidence="6">
    <location>
        <begin position="123"/>
        <end position="141"/>
    </location>
</feature>
<feature type="transmembrane region" description="Helical" evidence="6">
    <location>
        <begin position="473"/>
        <end position="491"/>
    </location>
</feature>
<feature type="domain" description="Major facilitator superfamily (MFS) profile" evidence="7">
    <location>
        <begin position="87"/>
        <end position="535"/>
    </location>
</feature>
<feature type="transmembrane region" description="Helical" evidence="6">
    <location>
        <begin position="153"/>
        <end position="171"/>
    </location>
</feature>
<sequence length="548" mass="58448">MAIFSWLRQFGGQQASRADEDYFSKDVLPKTIEPAVFSVPGTSCPSTPFPETPNTAVASPTGSEQTLVLGKLPEEFGRLASWRGSLILLVTSGSQFLDNVFMTSSNMALASIQEEFDVTSSNLQWMISAYTLTFGGFLLLAGALSDRYGRKRILCLGLFWLSVWTLAIGFGQSFFQLTVFRGIQGIGAAMTVPSAIGIISSYFTGVDRTRALSIYAASGTLGFCAGLIFGGFLTSSLGWRYIFYIIVIITGSLGTLGLIVLPRDRVNTKARARMDYLGAVLSTAGLILLQFVLSGGGIYGWDQPFIIVLLILAVAMLVGFVLLEKYISNPLMPLSLWKIRNFAGLWVAGFTCYGSYQNVIYYIVLAAQQVDKLSAGDTALRFLPMGVIGFIVSLGTGKLLEYMNGKYLLLAGLILTVVAPIPSALTVTSTTDFWVNVLATSLISISAVSLIFVTTSTTILTTVPVEVKSLCGGMLNTAFQIGSGVALAISAATTEAVDIEKGHGIAQQYSTGLWCSTGLAGLGLIIGLIAVRRRGIGPKDRIGGPVAL</sequence>
<proteinExistence type="predicted"/>
<dbReference type="OrthoDB" id="440755at2759"/>
<dbReference type="PROSITE" id="PS00216">
    <property type="entry name" value="SUGAR_TRANSPORT_1"/>
    <property type="match status" value="1"/>
</dbReference>
<dbReference type="InterPro" id="IPR005829">
    <property type="entry name" value="Sugar_transporter_CS"/>
</dbReference>
<keyword evidence="3 6" id="KW-0812">Transmembrane</keyword>
<dbReference type="Gene3D" id="1.20.1720.10">
    <property type="entry name" value="Multidrug resistance protein D"/>
    <property type="match status" value="1"/>
</dbReference>
<evidence type="ECO:0000256" key="3">
    <source>
        <dbReference type="ARBA" id="ARBA00022692"/>
    </source>
</evidence>
<dbReference type="PANTHER" id="PTHR42718:SF9">
    <property type="entry name" value="MAJOR FACILITATOR SUPERFAMILY MULTIDRUG TRANSPORTER MFSC"/>
    <property type="match status" value="1"/>
</dbReference>
<feature type="transmembrane region" description="Helical" evidence="6">
    <location>
        <begin position="215"/>
        <end position="235"/>
    </location>
</feature>
<feature type="transmembrane region" description="Helical" evidence="6">
    <location>
        <begin position="379"/>
        <end position="400"/>
    </location>
</feature>
<feature type="transmembrane region" description="Helical" evidence="6">
    <location>
        <begin position="305"/>
        <end position="323"/>
    </location>
</feature>
<feature type="transmembrane region" description="Helical" evidence="6">
    <location>
        <begin position="407"/>
        <end position="427"/>
    </location>
</feature>
<comment type="subcellular location">
    <subcellularLocation>
        <location evidence="1">Membrane</location>
        <topology evidence="1">Multi-pass membrane protein</topology>
    </subcellularLocation>
</comment>
<keyword evidence="4 6" id="KW-1133">Transmembrane helix</keyword>
<dbReference type="InterPro" id="IPR036259">
    <property type="entry name" value="MFS_trans_sf"/>
</dbReference>
<dbReference type="EMBL" id="MNBE01000099">
    <property type="protein sequence ID" value="OKP14381.1"/>
    <property type="molecule type" value="Genomic_DNA"/>
</dbReference>